<name>A0A7M2QNB5_9ZZZZ</name>
<dbReference type="Pfam" id="PF16786">
    <property type="entry name" value="RecA_dep_nuc"/>
    <property type="match status" value="1"/>
</dbReference>
<dbReference type="AlphaFoldDB" id="A0A7M2QNB5"/>
<dbReference type="EMBL" id="MT993629">
    <property type="protein sequence ID" value="QOV05640.1"/>
    <property type="molecule type" value="Genomic_DNA"/>
</dbReference>
<accession>A0A7M2QNB5</accession>
<evidence type="ECO:0000256" key="1">
    <source>
        <dbReference type="SAM" id="MobiDB-lite"/>
    </source>
</evidence>
<reference evidence="2" key="1">
    <citation type="submission" date="2020-09" db="EMBL/GenBank/DDBJ databases">
        <authorList>
            <person name="Eze J.U."/>
            <person name="Rahube T.O."/>
        </authorList>
    </citation>
    <scope>NUCLEOTIDE SEQUENCE</scope>
</reference>
<dbReference type="Gene3D" id="3.30.40.190">
    <property type="match status" value="1"/>
</dbReference>
<protein>
    <submittedName>
        <fullName evidence="2">Recombination enhancement function protein</fullName>
    </submittedName>
</protein>
<feature type="region of interest" description="Disordered" evidence="1">
    <location>
        <begin position="1"/>
        <end position="81"/>
    </location>
</feature>
<dbReference type="InterPro" id="IPR031875">
    <property type="entry name" value="RecA_dep_nuc"/>
</dbReference>
<sequence length="185" mass="20891">MELTEQQIARRRQRASEARQRAIAKQHAKLSDPAWREEQYRKRRESEAKRRSRKLASPTPPPAKPRKPIKSRGLKGRTPTAEERRIADALGALPCIACYMHGVINTEISLHHIEGRTAPDCHKKQLPLCKWHHQYAAPPEIRKIHPWLVPVHADGAVGGKAAFSALNKPEAALLVDAYTMADILF</sequence>
<evidence type="ECO:0000313" key="2">
    <source>
        <dbReference type="EMBL" id="QOV05640.1"/>
    </source>
</evidence>
<feature type="compositionally biased region" description="Basic residues" evidence="1">
    <location>
        <begin position="64"/>
        <end position="75"/>
    </location>
</feature>
<feature type="compositionally biased region" description="Basic and acidic residues" evidence="1">
    <location>
        <begin position="34"/>
        <end position="49"/>
    </location>
</feature>
<proteinExistence type="predicted"/>
<organism evidence="2">
    <name type="scientific">feces metagenome</name>
    <dbReference type="NCBI Taxonomy" id="1861841"/>
    <lineage>
        <taxon>unclassified sequences</taxon>
        <taxon>metagenomes</taxon>
        <taxon>organismal metagenomes</taxon>
    </lineage>
</organism>